<evidence type="ECO:0000256" key="1">
    <source>
        <dbReference type="SAM" id="MobiDB-lite"/>
    </source>
</evidence>
<dbReference type="CDD" id="cd12954">
    <property type="entry name" value="MMP_TTHA0227_like_1"/>
    <property type="match status" value="1"/>
</dbReference>
<keyword evidence="3" id="KW-1185">Reference proteome</keyword>
<dbReference type="Proteomes" id="UP000198976">
    <property type="component" value="Chromosome I"/>
</dbReference>
<feature type="region of interest" description="Disordered" evidence="1">
    <location>
        <begin position="1"/>
        <end position="24"/>
    </location>
</feature>
<protein>
    <recommendedName>
        <fullName evidence="4">Zinicin-like metallopeptidase</fullName>
    </recommendedName>
</protein>
<proteinExistence type="predicted"/>
<evidence type="ECO:0000313" key="3">
    <source>
        <dbReference type="Proteomes" id="UP000198976"/>
    </source>
</evidence>
<gene>
    <name evidence="2" type="ORF">SAMN04489714_1423</name>
</gene>
<reference evidence="2 3" key="1">
    <citation type="submission" date="2016-10" db="EMBL/GenBank/DDBJ databases">
        <authorList>
            <person name="Varghese N."/>
            <person name="Submissions S."/>
        </authorList>
    </citation>
    <scope>NUCLEOTIDE SEQUENCE [LARGE SCALE GENOMIC DNA]</scope>
    <source>
        <strain evidence="2 3">DSM 9169</strain>
    </source>
</reference>
<dbReference type="Gene3D" id="3.30.2010.20">
    <property type="match status" value="1"/>
</dbReference>
<dbReference type="EMBL" id="LT629792">
    <property type="protein sequence ID" value="SDT98440.1"/>
    <property type="molecule type" value="Genomic_DNA"/>
</dbReference>
<sequence>MPTRSQGRRDRHGRGTRGPQFVPGIPARMTRRAQFVRCVQDAVSELTERWPAVATIEFGVEDVPPSDPAAWEDHSVVIARIFPADRRRGLRDRIVVYRRAMELHSARSDMDTVMRQILADRISHILAIPPDELEEYFDM</sequence>
<evidence type="ECO:0008006" key="4">
    <source>
        <dbReference type="Google" id="ProtNLM"/>
    </source>
</evidence>
<dbReference type="RefSeq" id="WP_092648713.1">
    <property type="nucleotide sequence ID" value="NZ_LT629792.1"/>
</dbReference>
<accession>A0ABY0V8N1</accession>
<evidence type="ECO:0000313" key="2">
    <source>
        <dbReference type="EMBL" id="SDT98440.1"/>
    </source>
</evidence>
<dbReference type="SUPFAM" id="SSF55486">
    <property type="entry name" value="Metalloproteases ('zincins'), catalytic domain"/>
    <property type="match status" value="1"/>
</dbReference>
<organism evidence="2 3">
    <name type="scientific">Schaalia radingae</name>
    <dbReference type="NCBI Taxonomy" id="131110"/>
    <lineage>
        <taxon>Bacteria</taxon>
        <taxon>Bacillati</taxon>
        <taxon>Actinomycetota</taxon>
        <taxon>Actinomycetes</taxon>
        <taxon>Actinomycetales</taxon>
        <taxon>Actinomycetaceae</taxon>
        <taxon>Schaalia</taxon>
    </lineage>
</organism>
<name>A0ABY0V8N1_9ACTO</name>
<dbReference type="InterPro" id="IPR038555">
    <property type="entry name" value="Zincin_1_sf"/>
</dbReference>